<dbReference type="InterPro" id="IPR000014">
    <property type="entry name" value="PAS"/>
</dbReference>
<evidence type="ECO:0000256" key="1">
    <source>
        <dbReference type="ARBA" id="ARBA00000085"/>
    </source>
</evidence>
<proteinExistence type="predicted"/>
<organism evidence="9 10">
    <name type="scientific">Rhodoplanes azumiensis</name>
    <dbReference type="NCBI Taxonomy" id="1897628"/>
    <lineage>
        <taxon>Bacteria</taxon>
        <taxon>Pseudomonadati</taxon>
        <taxon>Pseudomonadota</taxon>
        <taxon>Alphaproteobacteria</taxon>
        <taxon>Hyphomicrobiales</taxon>
        <taxon>Nitrobacteraceae</taxon>
        <taxon>Rhodoplanes</taxon>
    </lineage>
</organism>
<keyword evidence="4" id="KW-0808">Transferase</keyword>
<dbReference type="InterPro" id="IPR003594">
    <property type="entry name" value="HATPase_dom"/>
</dbReference>
<dbReference type="SUPFAM" id="SSF55874">
    <property type="entry name" value="ATPase domain of HSP90 chaperone/DNA topoisomerase II/histidine kinase"/>
    <property type="match status" value="1"/>
</dbReference>
<dbReference type="CDD" id="cd00075">
    <property type="entry name" value="HATPase"/>
    <property type="match status" value="1"/>
</dbReference>
<evidence type="ECO:0000256" key="5">
    <source>
        <dbReference type="ARBA" id="ARBA00022777"/>
    </source>
</evidence>
<feature type="domain" description="PAS" evidence="8">
    <location>
        <begin position="716"/>
        <end position="786"/>
    </location>
</feature>
<comment type="caution">
    <text evidence="9">The sequence shown here is derived from an EMBL/GenBank/DDBJ whole genome shotgun (WGS) entry which is preliminary data.</text>
</comment>
<dbReference type="Gene3D" id="3.30.450.20">
    <property type="entry name" value="PAS domain"/>
    <property type="match status" value="1"/>
</dbReference>
<dbReference type="CDD" id="cd00082">
    <property type="entry name" value="HisKA"/>
    <property type="match status" value="1"/>
</dbReference>
<name>A0ABW5AI13_9BRAD</name>
<dbReference type="PROSITE" id="PS50112">
    <property type="entry name" value="PAS"/>
    <property type="match status" value="1"/>
</dbReference>
<dbReference type="GO" id="GO:0005524">
    <property type="term" value="F:ATP binding"/>
    <property type="evidence" value="ECO:0007669"/>
    <property type="project" value="UniProtKB-KW"/>
</dbReference>
<keyword evidence="9" id="KW-0067">ATP-binding</keyword>
<dbReference type="InterPro" id="IPR013767">
    <property type="entry name" value="PAS_fold"/>
</dbReference>
<dbReference type="PANTHER" id="PTHR43047:SF72">
    <property type="entry name" value="OSMOSENSING HISTIDINE PROTEIN KINASE SLN1"/>
    <property type="match status" value="1"/>
</dbReference>
<dbReference type="Pfam" id="PF02518">
    <property type="entry name" value="HATPase_c"/>
    <property type="match status" value="1"/>
</dbReference>
<gene>
    <name evidence="9" type="ORF">ACFSOX_09120</name>
</gene>
<dbReference type="EMBL" id="JBHUIW010000008">
    <property type="protein sequence ID" value="MFD2182311.1"/>
    <property type="molecule type" value="Genomic_DNA"/>
</dbReference>
<evidence type="ECO:0000313" key="9">
    <source>
        <dbReference type="EMBL" id="MFD2182311.1"/>
    </source>
</evidence>
<feature type="compositionally biased region" description="Acidic residues" evidence="6">
    <location>
        <begin position="302"/>
        <end position="316"/>
    </location>
</feature>
<feature type="compositionally biased region" description="Basic and acidic residues" evidence="6">
    <location>
        <begin position="343"/>
        <end position="353"/>
    </location>
</feature>
<dbReference type="PROSITE" id="PS50109">
    <property type="entry name" value="HIS_KIN"/>
    <property type="match status" value="1"/>
</dbReference>
<keyword evidence="9" id="KW-0547">Nucleotide-binding</keyword>
<keyword evidence="3" id="KW-0597">Phosphoprotein</keyword>
<dbReference type="SUPFAM" id="SSF55785">
    <property type="entry name" value="PYP-like sensor domain (PAS domain)"/>
    <property type="match status" value="2"/>
</dbReference>
<evidence type="ECO:0000259" key="7">
    <source>
        <dbReference type="PROSITE" id="PS50109"/>
    </source>
</evidence>
<dbReference type="InterPro" id="IPR036890">
    <property type="entry name" value="HATPase_C_sf"/>
</dbReference>
<dbReference type="SUPFAM" id="SSF47384">
    <property type="entry name" value="Homodimeric domain of signal transducing histidine kinase"/>
    <property type="match status" value="1"/>
</dbReference>
<reference evidence="10" key="1">
    <citation type="journal article" date="2019" name="Int. J. Syst. Evol. Microbiol.">
        <title>The Global Catalogue of Microorganisms (GCM) 10K type strain sequencing project: providing services to taxonomists for standard genome sequencing and annotation.</title>
        <authorList>
            <consortium name="The Broad Institute Genomics Platform"/>
            <consortium name="The Broad Institute Genome Sequencing Center for Infectious Disease"/>
            <person name="Wu L."/>
            <person name="Ma J."/>
        </authorList>
    </citation>
    <scope>NUCLEOTIDE SEQUENCE [LARGE SCALE GENOMIC DNA]</scope>
    <source>
        <strain evidence="10">CGMCC 1.6774</strain>
    </source>
</reference>
<dbReference type="RefSeq" id="WP_378477491.1">
    <property type="nucleotide sequence ID" value="NZ_JBHUIW010000008.1"/>
</dbReference>
<dbReference type="InterPro" id="IPR035965">
    <property type="entry name" value="PAS-like_dom_sf"/>
</dbReference>
<dbReference type="InterPro" id="IPR005467">
    <property type="entry name" value="His_kinase_dom"/>
</dbReference>
<comment type="catalytic activity">
    <reaction evidence="1">
        <text>ATP + protein L-histidine = ADP + protein N-phospho-L-histidine.</text>
        <dbReference type="EC" id="2.7.13.3"/>
    </reaction>
</comment>
<dbReference type="CDD" id="cd00130">
    <property type="entry name" value="PAS"/>
    <property type="match status" value="1"/>
</dbReference>
<evidence type="ECO:0000313" key="10">
    <source>
        <dbReference type="Proteomes" id="UP001597314"/>
    </source>
</evidence>
<dbReference type="SMART" id="SM00388">
    <property type="entry name" value="HisKA"/>
    <property type="match status" value="1"/>
</dbReference>
<protein>
    <recommendedName>
        <fullName evidence="2">histidine kinase</fullName>
        <ecNumber evidence="2">2.7.13.3</ecNumber>
    </recommendedName>
</protein>
<sequence>MGDLSADLSALLRYRLTVHAVAAAPVWLWSTDATRLLFANPAGAAVLGGGSFADLADRRFDPADPMGAQVARLAATLYPSGTTILHRLRGFGAPLGRALLCACTRVTVDGRGAVLVVAQEPAGPRLSFAERVRRLCAAFEVPVAAYAADGTRIASNPAGAQASAGAAPPLATLIARALAEGGAAGDGPSGPVEIVRVGEGAETALLARLSPAATAAGEIAAVGDRPEADRPEPATAVVAPQPVGAAADIAEPEPAPEVEPEGDGPGHAAAVDAPALAESPPPVGSAAGGASEGGAAATVRDDEAEWRDDADADASDADLSGPDSSRPDALDVPRPATSGPDPETPRRIDGPATERRYPLRFVWQMDAEGRFTLGSDEFAEVIGPRVALALGRPWREIAAALGLDPDGRVLRAVETRDTWSGIVVSFPVDGSEDRLDVELSGLPVYDRARTFLGYRGFGVCRDLGRLADFARLRRAPVFTIGEAVPSPSVPSPVPGPAIGPVAEEQPDPAAPENVVRFPVVPDPRSSAPAAAALTAGEHNAFHEIARQLQARLGGPDEGAGAAAGEGDVRPSVASIDAAAGDATACAGVSGGAGATDATGLIDRLPVGVLVYRYDELLFANRSFLTTTGYPDLDALAAAGGLDSLFVAGDADLAATTPGPHGQALAILTRRGDRKPVAARLFAISWAGESAFALVLAAAGEDRTRAGDVALRRAEATIRELHALLDTAFDGVVVLTRDGRIVSASHSAEVLFGAEAGGLAETPFEDLFAGPSRDAVRDTLARVRRSGRVSLDAGREVTGAVRGGGAVPLAMTMGPMSDGSDRLCVVFRDLSAHRAGAPSAGATLAFAPAGPAARAHRPAAGAAPAERAVGEPAGVVAKLGHGLRTPLTAVMGFTDLMLEERYGPVGNERYRGYLRDVRAAAQQMAGLIDDTLSLSQAESGTLELTFVSVDLNEIVREAVKSMQPQANRERIIIRSSLAPRVPPIVADTRSLHQIILNLIGNAIRLGGPGGQVIVSTGQNDRGQVVLRVRDTGHGMSQKDLQSALQADTRADTAPPAGNGLGLPLTKALAEANRGTFAITSRVNDGTLVEVTFPRPKIPAE</sequence>
<feature type="domain" description="Histidine kinase" evidence="7">
    <location>
        <begin position="877"/>
        <end position="1095"/>
    </location>
</feature>
<dbReference type="Gene3D" id="1.10.287.130">
    <property type="match status" value="1"/>
</dbReference>
<dbReference type="InterPro" id="IPR036097">
    <property type="entry name" value="HisK_dim/P_sf"/>
</dbReference>
<evidence type="ECO:0000256" key="6">
    <source>
        <dbReference type="SAM" id="MobiDB-lite"/>
    </source>
</evidence>
<dbReference type="Pfam" id="PF13188">
    <property type="entry name" value="PAS_8"/>
    <property type="match status" value="1"/>
</dbReference>
<keyword evidence="10" id="KW-1185">Reference proteome</keyword>
<dbReference type="PANTHER" id="PTHR43047">
    <property type="entry name" value="TWO-COMPONENT HISTIDINE PROTEIN KINASE"/>
    <property type="match status" value="1"/>
</dbReference>
<accession>A0ABW5AI13</accession>
<keyword evidence="5" id="KW-0418">Kinase</keyword>
<evidence type="ECO:0000256" key="2">
    <source>
        <dbReference type="ARBA" id="ARBA00012438"/>
    </source>
</evidence>
<dbReference type="Gene3D" id="3.30.565.10">
    <property type="entry name" value="Histidine kinase-like ATPase, C-terminal domain"/>
    <property type="match status" value="1"/>
</dbReference>
<dbReference type="InterPro" id="IPR004358">
    <property type="entry name" value="Sig_transdc_His_kin-like_C"/>
</dbReference>
<dbReference type="Proteomes" id="UP001597314">
    <property type="component" value="Unassembled WGS sequence"/>
</dbReference>
<dbReference type="NCBIfam" id="TIGR00229">
    <property type="entry name" value="sensory_box"/>
    <property type="match status" value="1"/>
</dbReference>
<feature type="region of interest" description="Disordered" evidence="6">
    <location>
        <begin position="275"/>
        <end position="353"/>
    </location>
</feature>
<dbReference type="PRINTS" id="PR00344">
    <property type="entry name" value="BCTRLSENSOR"/>
</dbReference>
<dbReference type="SMART" id="SM00091">
    <property type="entry name" value="PAS"/>
    <property type="match status" value="2"/>
</dbReference>
<evidence type="ECO:0000259" key="8">
    <source>
        <dbReference type="PROSITE" id="PS50112"/>
    </source>
</evidence>
<evidence type="ECO:0000256" key="4">
    <source>
        <dbReference type="ARBA" id="ARBA00022679"/>
    </source>
</evidence>
<dbReference type="Pfam" id="PF00989">
    <property type="entry name" value="PAS"/>
    <property type="match status" value="1"/>
</dbReference>
<evidence type="ECO:0000256" key="3">
    <source>
        <dbReference type="ARBA" id="ARBA00022553"/>
    </source>
</evidence>
<dbReference type="Pfam" id="PF00512">
    <property type="entry name" value="HisKA"/>
    <property type="match status" value="1"/>
</dbReference>
<dbReference type="InterPro" id="IPR003661">
    <property type="entry name" value="HisK_dim/P_dom"/>
</dbReference>
<dbReference type="SMART" id="SM00387">
    <property type="entry name" value="HATPase_c"/>
    <property type="match status" value="1"/>
</dbReference>
<dbReference type="EC" id="2.7.13.3" evidence="2"/>